<gene>
    <name evidence="1" type="ORF">RSOLAG22IIIB_07814</name>
</gene>
<organism evidence="1 2">
    <name type="scientific">Rhizoctonia solani</name>
    <dbReference type="NCBI Taxonomy" id="456999"/>
    <lineage>
        <taxon>Eukaryota</taxon>
        <taxon>Fungi</taxon>
        <taxon>Dikarya</taxon>
        <taxon>Basidiomycota</taxon>
        <taxon>Agaricomycotina</taxon>
        <taxon>Agaricomycetes</taxon>
        <taxon>Cantharellales</taxon>
        <taxon>Ceratobasidiaceae</taxon>
        <taxon>Rhizoctonia</taxon>
    </lineage>
</organism>
<dbReference type="Proteomes" id="UP000044841">
    <property type="component" value="Unassembled WGS sequence"/>
</dbReference>
<reference evidence="1 2" key="1">
    <citation type="submission" date="2015-07" db="EMBL/GenBank/DDBJ databases">
        <authorList>
            <person name="Noorani M."/>
        </authorList>
    </citation>
    <scope>NUCLEOTIDE SEQUENCE [LARGE SCALE GENOMIC DNA]</scope>
    <source>
        <strain evidence="1">BBA 69670</strain>
    </source>
</reference>
<sequence length="201" mass="22951">MAAAASREIQLLYPSLHQAAIAATTYAVTGANPNIHLPPTKVLQPTNHKLVAPHLTVYKGELHKSTLGKIVGIGIPGNRIDHEHRKLPEYFLRIDYIPLPWKDIPPPNDKRYPKFKEDYDAKVKSLRNQNPPHYVGIHFNARYLHDGVIVESDDHPAFAAYVDRTGEYPIDLQTKFDQYVKHLQRKGATTIWDKWVKGETY</sequence>
<proteinExistence type="predicted"/>
<evidence type="ECO:0000313" key="1">
    <source>
        <dbReference type="EMBL" id="CUA68286.1"/>
    </source>
</evidence>
<keyword evidence="2" id="KW-1185">Reference proteome</keyword>
<evidence type="ECO:0000313" key="2">
    <source>
        <dbReference type="Proteomes" id="UP000044841"/>
    </source>
</evidence>
<dbReference type="EMBL" id="CYGV01000369">
    <property type="protein sequence ID" value="CUA68286.1"/>
    <property type="molecule type" value="Genomic_DNA"/>
</dbReference>
<dbReference type="AlphaFoldDB" id="A0A0K6FPX8"/>
<protein>
    <submittedName>
        <fullName evidence="1">Uncharacterized protein</fullName>
    </submittedName>
</protein>
<accession>A0A0K6FPX8</accession>
<name>A0A0K6FPX8_9AGAM</name>